<dbReference type="Gene3D" id="2.120.10.10">
    <property type="match status" value="1"/>
</dbReference>
<comment type="subcellular location">
    <subcellularLocation>
        <location evidence="1">Cell membrane</location>
        <topology evidence="1">Multi-pass membrane protein</topology>
    </subcellularLocation>
</comment>
<organism evidence="9 10">
    <name type="scientific">Candidatus Roizmanbacteria bacterium RIFCSPHIGHO2_02_FULL_38_11</name>
    <dbReference type="NCBI Taxonomy" id="1802039"/>
    <lineage>
        <taxon>Bacteria</taxon>
        <taxon>Candidatus Roizmaniibacteriota</taxon>
    </lineage>
</organism>
<proteinExistence type="inferred from homology"/>
<evidence type="ECO:0000256" key="4">
    <source>
        <dbReference type="ARBA" id="ARBA00022692"/>
    </source>
</evidence>
<feature type="transmembrane region" description="Helical" evidence="7">
    <location>
        <begin position="181"/>
        <end position="199"/>
    </location>
</feature>
<evidence type="ECO:0000256" key="2">
    <source>
        <dbReference type="ARBA" id="ARBA00007400"/>
    </source>
</evidence>
<feature type="transmembrane region" description="Helical" evidence="7">
    <location>
        <begin position="12"/>
        <end position="30"/>
    </location>
</feature>
<evidence type="ECO:0000256" key="3">
    <source>
        <dbReference type="ARBA" id="ARBA00022475"/>
    </source>
</evidence>
<feature type="transmembrane region" description="Helical" evidence="7">
    <location>
        <begin position="153"/>
        <end position="175"/>
    </location>
</feature>
<keyword evidence="6 7" id="KW-0472">Membrane</keyword>
<feature type="transmembrane region" description="Helical" evidence="7">
    <location>
        <begin position="211"/>
        <end position="231"/>
    </location>
</feature>
<feature type="domain" description="Acyltransferase 3" evidence="8">
    <location>
        <begin position="9"/>
        <end position="334"/>
    </location>
</feature>
<accession>A0A1F7GZF4</accession>
<dbReference type="GO" id="GO:0005886">
    <property type="term" value="C:plasma membrane"/>
    <property type="evidence" value="ECO:0007669"/>
    <property type="project" value="UniProtKB-SubCell"/>
</dbReference>
<gene>
    <name evidence="9" type="ORF">A3C25_00195</name>
</gene>
<dbReference type="InterPro" id="IPR036278">
    <property type="entry name" value="Sialidase_sf"/>
</dbReference>
<dbReference type="PANTHER" id="PTHR40074:SF2">
    <property type="entry name" value="O-ACETYLTRANSFERASE WECH"/>
    <property type="match status" value="1"/>
</dbReference>
<sequence length="789" mass="91896">MKNYRYDHIDFLRTVAIIVIIITHALSYYLSDRLIFTIWNYLHFVVIGLVFCSGYVLTAKYKNAFSGFSSTMSWYWKRLVRLLIPFYLYLVAHYSLWYLFPRYFDGLGLKKSPEFIIQSILLIGGIDFNWFPFLFIQLTILFPLIIRSLRKKLLLLLFISFSLASTFYFTLTSFQGGGYRYVMWASWINIIFLSIFIHSKEKKGNSLPTIIKRYLIIGSMAFIFFFLTVRFTNSTFSELVLTRHKYPPDAIYLTYGIAITCFMLIVSRIDVLYRGFLRRIFQYISQRSYQLFFIHYIALDFIFKISKGLSFWSIPAVRTILVILLSLGITYFISIIAKIKNGGFRIHKLVLIFLGFILVWFLIKNLHGCLIIDKNPVARSSVLEWIQKPAAIRFVGKHDRTYISWIGNRGKVQMRFYDHKNKTFSEIYTVDDLYPDYGIEAQDDHNAPSLLILPDGQLLIFYVVHDVNGAFFMKTSVGAEDIFSWSERKRINDPDAHTTYNYPQAKRLNNGNIVLFYRRGVYYNSDEYFKISSDGGQNWGDPIKLIDFADDGVYAFVYTSGNQIHVAWNKAVSIPPKENVYYTYSDDGGVNWKKREGTDLMLPITEVNADLVFDSGDKPDFVWDIVVDEGYNPFIVFAYKDDPYHEFRFARWNGSSWVMSSITSSSMLYDSGNFFSGGIVIDPNNVYKVYLSKKRAKLEIESWISSDFGETWKKSESITQNSLVDNFRPQVVQNYAENFRLVWSSGIYEGLINSQWSGFEKVNIQSELTKAYIPSSCNFLAGSWLWLIH</sequence>
<protein>
    <recommendedName>
        <fullName evidence="8">Acyltransferase 3 domain-containing protein</fullName>
    </recommendedName>
</protein>
<feature type="transmembrane region" description="Helical" evidence="7">
    <location>
        <begin position="289"/>
        <end position="306"/>
    </location>
</feature>
<dbReference type="Pfam" id="PF01757">
    <property type="entry name" value="Acyl_transf_3"/>
    <property type="match status" value="1"/>
</dbReference>
<keyword evidence="3" id="KW-1003">Cell membrane</keyword>
<dbReference type="GO" id="GO:0016413">
    <property type="term" value="F:O-acetyltransferase activity"/>
    <property type="evidence" value="ECO:0007669"/>
    <property type="project" value="TreeGrafter"/>
</dbReference>
<evidence type="ECO:0000313" key="9">
    <source>
        <dbReference type="EMBL" id="OGK24163.1"/>
    </source>
</evidence>
<comment type="caution">
    <text evidence="9">The sequence shown here is derived from an EMBL/GenBank/DDBJ whole genome shotgun (WGS) entry which is preliminary data.</text>
</comment>
<feature type="transmembrane region" description="Helical" evidence="7">
    <location>
        <begin position="312"/>
        <end position="334"/>
    </location>
</feature>
<dbReference type="InterPro" id="IPR002656">
    <property type="entry name" value="Acyl_transf_3_dom"/>
</dbReference>
<dbReference type="AlphaFoldDB" id="A0A1F7GZF4"/>
<keyword evidence="5 7" id="KW-1133">Transmembrane helix</keyword>
<evidence type="ECO:0000259" key="8">
    <source>
        <dbReference type="Pfam" id="PF01757"/>
    </source>
</evidence>
<name>A0A1F7GZF4_9BACT</name>
<evidence type="ECO:0000256" key="5">
    <source>
        <dbReference type="ARBA" id="ARBA00022989"/>
    </source>
</evidence>
<dbReference type="GO" id="GO:0009246">
    <property type="term" value="P:enterobacterial common antigen biosynthetic process"/>
    <property type="evidence" value="ECO:0007669"/>
    <property type="project" value="TreeGrafter"/>
</dbReference>
<dbReference type="EMBL" id="MFZO01000038">
    <property type="protein sequence ID" value="OGK24163.1"/>
    <property type="molecule type" value="Genomic_DNA"/>
</dbReference>
<feature type="transmembrane region" description="Helical" evidence="7">
    <location>
        <begin position="36"/>
        <end position="58"/>
    </location>
</feature>
<dbReference type="SUPFAM" id="SSF50939">
    <property type="entry name" value="Sialidases"/>
    <property type="match status" value="1"/>
</dbReference>
<reference evidence="9 10" key="1">
    <citation type="journal article" date="2016" name="Nat. Commun.">
        <title>Thousands of microbial genomes shed light on interconnected biogeochemical processes in an aquifer system.</title>
        <authorList>
            <person name="Anantharaman K."/>
            <person name="Brown C.T."/>
            <person name="Hug L.A."/>
            <person name="Sharon I."/>
            <person name="Castelle C.J."/>
            <person name="Probst A.J."/>
            <person name="Thomas B.C."/>
            <person name="Singh A."/>
            <person name="Wilkins M.J."/>
            <person name="Karaoz U."/>
            <person name="Brodie E.L."/>
            <person name="Williams K.H."/>
            <person name="Hubbard S.S."/>
            <person name="Banfield J.F."/>
        </authorList>
    </citation>
    <scope>NUCLEOTIDE SEQUENCE [LARGE SCALE GENOMIC DNA]</scope>
</reference>
<evidence type="ECO:0000256" key="7">
    <source>
        <dbReference type="SAM" id="Phobius"/>
    </source>
</evidence>
<dbReference type="CDD" id="cd15482">
    <property type="entry name" value="Sialidase_non-viral"/>
    <property type="match status" value="1"/>
</dbReference>
<dbReference type="Pfam" id="PF15892">
    <property type="entry name" value="BNR_4"/>
    <property type="match status" value="1"/>
</dbReference>
<feature type="transmembrane region" description="Helical" evidence="7">
    <location>
        <begin position="251"/>
        <end position="269"/>
    </location>
</feature>
<comment type="similarity">
    <text evidence="2">Belongs to the acyltransferase 3 family.</text>
</comment>
<evidence type="ECO:0000313" key="10">
    <source>
        <dbReference type="Proteomes" id="UP000177913"/>
    </source>
</evidence>
<feature type="transmembrane region" description="Helical" evidence="7">
    <location>
        <begin position="346"/>
        <end position="363"/>
    </location>
</feature>
<evidence type="ECO:0000256" key="6">
    <source>
        <dbReference type="ARBA" id="ARBA00023136"/>
    </source>
</evidence>
<dbReference type="Proteomes" id="UP000177913">
    <property type="component" value="Unassembled WGS sequence"/>
</dbReference>
<keyword evidence="4 7" id="KW-0812">Transmembrane</keyword>
<feature type="transmembrane region" description="Helical" evidence="7">
    <location>
        <begin position="79"/>
        <end position="100"/>
    </location>
</feature>
<feature type="transmembrane region" description="Helical" evidence="7">
    <location>
        <begin position="120"/>
        <end position="146"/>
    </location>
</feature>
<evidence type="ECO:0000256" key="1">
    <source>
        <dbReference type="ARBA" id="ARBA00004651"/>
    </source>
</evidence>
<dbReference type="PANTHER" id="PTHR40074">
    <property type="entry name" value="O-ACETYLTRANSFERASE WECH"/>
    <property type="match status" value="1"/>
</dbReference>